<dbReference type="AlphaFoldDB" id="A0A6F9DJ06"/>
<evidence type="ECO:0000256" key="6">
    <source>
        <dbReference type="SAM" id="Coils"/>
    </source>
</evidence>
<keyword evidence="6" id="KW-0175">Coiled coil</keyword>
<dbReference type="InterPro" id="IPR051584">
    <property type="entry name" value="GPCR-associated_LMBR1"/>
</dbReference>
<organism evidence="9">
    <name type="scientific">Phallusia mammillata</name>
    <dbReference type="NCBI Taxonomy" id="59560"/>
    <lineage>
        <taxon>Eukaryota</taxon>
        <taxon>Metazoa</taxon>
        <taxon>Chordata</taxon>
        <taxon>Tunicata</taxon>
        <taxon>Ascidiacea</taxon>
        <taxon>Phlebobranchia</taxon>
        <taxon>Ascidiidae</taxon>
        <taxon>Phallusia</taxon>
    </lineage>
</organism>
<comment type="subcellular location">
    <subcellularLocation>
        <location evidence="1">Membrane</location>
        <topology evidence="1">Multi-pass membrane protein</topology>
    </subcellularLocation>
</comment>
<reference evidence="9" key="1">
    <citation type="submission" date="2020-04" db="EMBL/GenBank/DDBJ databases">
        <authorList>
            <person name="Neveu A P."/>
        </authorList>
    </citation>
    <scope>NUCLEOTIDE SEQUENCE</scope>
    <source>
        <tissue evidence="9">Whole embryo</tissue>
    </source>
</reference>
<dbReference type="GO" id="GO:0016020">
    <property type="term" value="C:membrane"/>
    <property type="evidence" value="ECO:0007669"/>
    <property type="project" value="UniProtKB-SubCell"/>
</dbReference>
<feature type="transmembrane region" description="Helical" evidence="8">
    <location>
        <begin position="212"/>
        <end position="232"/>
    </location>
</feature>
<comment type="similarity">
    <text evidence="2">Belongs to the LIMR family.</text>
</comment>
<feature type="transmembrane region" description="Helical" evidence="8">
    <location>
        <begin position="32"/>
        <end position="52"/>
    </location>
</feature>
<dbReference type="EMBL" id="LR787592">
    <property type="protein sequence ID" value="CAB3263454.1"/>
    <property type="molecule type" value="mRNA"/>
</dbReference>
<feature type="coiled-coil region" evidence="6">
    <location>
        <begin position="290"/>
        <end position="317"/>
    </location>
</feature>
<sequence length="762" mass="86762">MSVGPLVLELIVVFCIALLLLHHYGKISKYHPIVIIATLVAWYFSLIIVFVLPLDVSSTFYRQCITTSEATTAVNGQTSSASPVNVSTNSSANLLPDTWQSTTVGPTTGNVNASIHTMENVSIISTSTVIFATNHSVSTDLVTVPVPFSVEDGECKKPWSYVPIDTLPAMWHIVYWTSQVLTWFILPFMQSYVCAGDFSVLGKLKRAVFENAFYYGSYLLIFGGLLIYVAASPQLSLDFAQLKVLLITASNTWGLFLLVLLLGYGLVEVPRKMWDAGNISRTTAWTYFQLARLSTEKQEANEDLEDILEEVKKVSGIVRYNHPVRKFVNIIISKCPDAFQTRVSQGMDDYEDYDAGRSRSDLPTEKTLVRIHRQIIRAVHTQKRTTVQWKILMRKALHLETISKNLGLIDRRWKEEFPSDEDENYCYRTFCSSQLKWYWYCLTQPALRKTLAICLAVLSLMVVWSECTFFNESPVLSLFAIFINLAKQNYDYFYIELASCLIISYLCVCAYYTVFRIKFFNYYYIAGHHQTDESSLMFVGIMFCRLTAPLCLNFLGLIHLDTHITGDDGVETSYTKIMGHLDVISFISDGFNIYFPILVCVLCCATYFSLGQRCLSAVGFQRFIDEADDMTTDLVDEGRQLVNREKRRLQRELNSLKRAERDNGEDISSRQWKGRTMRQAEAGTDTVTQSPKRYKRKTDKLELLTDAEPIDYSSVSHKHKDDLDDSGWGNDESSEWGTTSTYQNSTRSNLSTRPPKNLFDDV</sequence>
<dbReference type="InterPro" id="IPR006876">
    <property type="entry name" value="LMBR1-like_membr_prot"/>
</dbReference>
<name>A0A6F9DJ06_9ASCI</name>
<evidence type="ECO:0000256" key="7">
    <source>
        <dbReference type="SAM" id="MobiDB-lite"/>
    </source>
</evidence>
<keyword evidence="4 8" id="KW-1133">Transmembrane helix</keyword>
<evidence type="ECO:0000313" key="9">
    <source>
        <dbReference type="EMBL" id="CAB3263454.1"/>
    </source>
</evidence>
<feature type="transmembrane region" description="Helical" evidence="8">
    <location>
        <begin position="244"/>
        <end position="267"/>
    </location>
</feature>
<feature type="transmembrane region" description="Helical" evidence="8">
    <location>
        <begin position="492"/>
        <end position="515"/>
    </location>
</feature>
<dbReference type="Pfam" id="PF04791">
    <property type="entry name" value="LMBR1"/>
    <property type="match status" value="1"/>
</dbReference>
<evidence type="ECO:0000256" key="5">
    <source>
        <dbReference type="ARBA" id="ARBA00023136"/>
    </source>
</evidence>
<evidence type="ECO:0000256" key="1">
    <source>
        <dbReference type="ARBA" id="ARBA00004141"/>
    </source>
</evidence>
<feature type="transmembrane region" description="Helical" evidence="8">
    <location>
        <begin position="536"/>
        <end position="558"/>
    </location>
</feature>
<proteinExistence type="evidence at transcript level"/>
<evidence type="ECO:0000256" key="8">
    <source>
        <dbReference type="SAM" id="Phobius"/>
    </source>
</evidence>
<dbReference type="PANTHER" id="PTHR21355">
    <property type="entry name" value="G-PROTEIN COUPLED RECEPTOR-ASSOCIATED PROTEIN LMBRD2"/>
    <property type="match status" value="1"/>
</dbReference>
<dbReference type="PANTHER" id="PTHR21355:SF0">
    <property type="entry name" value="G-PROTEIN COUPLED RECEPTOR-ASSOCIATED PROTEIN LMBRD2"/>
    <property type="match status" value="1"/>
</dbReference>
<feature type="region of interest" description="Disordered" evidence="7">
    <location>
        <begin position="655"/>
        <end position="762"/>
    </location>
</feature>
<feature type="compositionally biased region" description="Basic and acidic residues" evidence="7">
    <location>
        <begin position="655"/>
        <end position="668"/>
    </location>
</feature>
<feature type="transmembrane region" description="Helical" evidence="8">
    <location>
        <begin position="6"/>
        <end position="25"/>
    </location>
</feature>
<feature type="transmembrane region" description="Helical" evidence="8">
    <location>
        <begin position="180"/>
        <end position="200"/>
    </location>
</feature>
<feature type="transmembrane region" description="Helical" evidence="8">
    <location>
        <begin position="591"/>
        <end position="610"/>
    </location>
</feature>
<keyword evidence="3 8" id="KW-0812">Transmembrane</keyword>
<evidence type="ECO:0000256" key="3">
    <source>
        <dbReference type="ARBA" id="ARBA00022692"/>
    </source>
</evidence>
<evidence type="ECO:0000256" key="4">
    <source>
        <dbReference type="ARBA" id="ARBA00022989"/>
    </source>
</evidence>
<protein>
    <submittedName>
        <fullName evidence="9">LMBR1 domain-containing protein 2-like</fullName>
    </submittedName>
</protein>
<evidence type="ECO:0000256" key="2">
    <source>
        <dbReference type="ARBA" id="ARBA00010487"/>
    </source>
</evidence>
<feature type="transmembrane region" description="Helical" evidence="8">
    <location>
        <begin position="446"/>
        <end position="464"/>
    </location>
</feature>
<accession>A0A6F9DJ06</accession>
<keyword evidence="5 8" id="KW-0472">Membrane</keyword>
<gene>
    <name evidence="9" type="primary">Lmbrd2</name>
</gene>
<feature type="compositionally biased region" description="Polar residues" evidence="7">
    <location>
        <begin position="735"/>
        <end position="754"/>
    </location>
</feature>